<name>A0A5C8P7T7_9HYPH</name>
<gene>
    <name evidence="1" type="ORF">FHP25_37400</name>
</gene>
<organism evidence="1 2">
    <name type="scientific">Vineibacter terrae</name>
    <dbReference type="NCBI Taxonomy" id="2586908"/>
    <lineage>
        <taxon>Bacteria</taxon>
        <taxon>Pseudomonadati</taxon>
        <taxon>Pseudomonadota</taxon>
        <taxon>Alphaproteobacteria</taxon>
        <taxon>Hyphomicrobiales</taxon>
        <taxon>Vineibacter</taxon>
    </lineage>
</organism>
<protein>
    <submittedName>
        <fullName evidence="1">Uncharacterized protein</fullName>
    </submittedName>
</protein>
<sequence>MKLLVHASGYRTVPPWTNDQQEISCTLDPRCGGIAACHWSPASRDFAAVGTRSGGSSAAATIDELLAVITGQNPESIEELRILGHANDQVFSLAGDVKRDDVYFTDDKALIGPFPEFKSAVPRFQAVQDRFTADAKVVLMGCNAGSGKEDVMKIVSHAFLRTVQGFKDEIKFNFEWGPSGAPLRERGQIVCTPMAPAARITIRGRMAYVTQDPNDPLAGLTANQQPALSMYKTNAWDLQPDASNNEGDIFIAVRRKDPGTAASELAWRVMREFFPTHPWVSGTGVDAGSPGLTVRKTDKSMMMIDVKPEWGSKTTPRNLKDRVAEMGRALELVKKQQAGSIAMK</sequence>
<dbReference type="OrthoDB" id="9818444at2"/>
<dbReference type="Proteomes" id="UP000321638">
    <property type="component" value="Unassembled WGS sequence"/>
</dbReference>
<evidence type="ECO:0000313" key="1">
    <source>
        <dbReference type="EMBL" id="TXL69833.1"/>
    </source>
</evidence>
<dbReference type="RefSeq" id="WP_147852116.1">
    <property type="nucleotide sequence ID" value="NZ_VDUZ01000071.1"/>
</dbReference>
<reference evidence="1 2" key="1">
    <citation type="submission" date="2019-06" db="EMBL/GenBank/DDBJ databases">
        <title>New taxonomy in bacterial strain CC-CFT640, isolated from vineyard.</title>
        <authorList>
            <person name="Lin S.-Y."/>
            <person name="Tsai C.-F."/>
            <person name="Young C.-C."/>
        </authorList>
    </citation>
    <scope>NUCLEOTIDE SEQUENCE [LARGE SCALE GENOMIC DNA]</scope>
    <source>
        <strain evidence="1 2">CC-CFT640</strain>
    </source>
</reference>
<dbReference type="AlphaFoldDB" id="A0A5C8P7T7"/>
<proteinExistence type="predicted"/>
<comment type="caution">
    <text evidence="1">The sequence shown here is derived from an EMBL/GenBank/DDBJ whole genome shotgun (WGS) entry which is preliminary data.</text>
</comment>
<evidence type="ECO:0000313" key="2">
    <source>
        <dbReference type="Proteomes" id="UP000321638"/>
    </source>
</evidence>
<accession>A0A5C8P7T7</accession>
<keyword evidence="2" id="KW-1185">Reference proteome</keyword>
<dbReference type="EMBL" id="VDUZ01000071">
    <property type="protein sequence ID" value="TXL69833.1"/>
    <property type="molecule type" value="Genomic_DNA"/>
</dbReference>